<dbReference type="AlphaFoldDB" id="A0AAD9JIJ2"/>
<feature type="repeat" description="ANK" evidence="3">
    <location>
        <begin position="179"/>
        <end position="207"/>
    </location>
</feature>
<keyword evidence="5" id="KW-1185">Reference proteome</keyword>
<evidence type="ECO:0000256" key="1">
    <source>
        <dbReference type="ARBA" id="ARBA00022737"/>
    </source>
</evidence>
<dbReference type="InterPro" id="IPR050889">
    <property type="entry name" value="Dendritic_Spine_Reg/Scaffold"/>
</dbReference>
<feature type="repeat" description="ANK" evidence="3">
    <location>
        <begin position="35"/>
        <end position="67"/>
    </location>
</feature>
<accession>A0AAD9JIJ2</accession>
<evidence type="ECO:0000313" key="4">
    <source>
        <dbReference type="EMBL" id="KAK2153829.1"/>
    </source>
</evidence>
<feature type="repeat" description="ANK" evidence="3">
    <location>
        <begin position="146"/>
        <end position="178"/>
    </location>
</feature>
<name>A0AAD9JIJ2_9ANNE</name>
<gene>
    <name evidence="4" type="ORF">LSH36_284g03002</name>
</gene>
<sequence>MHHAPILCVSAAEGHVDMVSLLLEFNANIMQTGDDHICALSHAARRGHIEVIRHLMRKKAKINQTDDRGQCPLIHAALMGQLDAASFLLQCDWSSVKGTRPNRNESLQQSLITAASVGHKQICEFLLDLREVAGEGFDIDNADTLQEETALTVACTNHQVVTVELLLDRGADLDVPNIRGLPPLLCAAKAGDVEIIDILIFQGSDVDRLIVTDGPL</sequence>
<dbReference type="SUPFAM" id="SSF48403">
    <property type="entry name" value="Ankyrin repeat"/>
    <property type="match status" value="1"/>
</dbReference>
<dbReference type="PROSITE" id="PS50088">
    <property type="entry name" value="ANK_REPEAT"/>
    <property type="match status" value="3"/>
</dbReference>
<dbReference type="Pfam" id="PF12796">
    <property type="entry name" value="Ank_2"/>
    <property type="match status" value="2"/>
</dbReference>
<dbReference type="InterPro" id="IPR002110">
    <property type="entry name" value="Ankyrin_rpt"/>
</dbReference>
<protein>
    <recommendedName>
        <fullName evidence="6">ANK_REP_REGION domain-containing protein</fullName>
    </recommendedName>
</protein>
<proteinExistence type="predicted"/>
<comment type="caution">
    <text evidence="4">The sequence shown here is derived from an EMBL/GenBank/DDBJ whole genome shotgun (WGS) entry which is preliminary data.</text>
</comment>
<evidence type="ECO:0008006" key="6">
    <source>
        <dbReference type="Google" id="ProtNLM"/>
    </source>
</evidence>
<keyword evidence="1" id="KW-0677">Repeat</keyword>
<evidence type="ECO:0000313" key="5">
    <source>
        <dbReference type="Proteomes" id="UP001208570"/>
    </source>
</evidence>
<organism evidence="4 5">
    <name type="scientific">Paralvinella palmiformis</name>
    <dbReference type="NCBI Taxonomy" id="53620"/>
    <lineage>
        <taxon>Eukaryota</taxon>
        <taxon>Metazoa</taxon>
        <taxon>Spiralia</taxon>
        <taxon>Lophotrochozoa</taxon>
        <taxon>Annelida</taxon>
        <taxon>Polychaeta</taxon>
        <taxon>Sedentaria</taxon>
        <taxon>Canalipalpata</taxon>
        <taxon>Terebellida</taxon>
        <taxon>Terebelliformia</taxon>
        <taxon>Alvinellidae</taxon>
        <taxon>Paralvinella</taxon>
    </lineage>
</organism>
<keyword evidence="2 3" id="KW-0040">ANK repeat</keyword>
<dbReference type="SMART" id="SM00248">
    <property type="entry name" value="ANK"/>
    <property type="match status" value="5"/>
</dbReference>
<dbReference type="EMBL" id="JAODUP010000284">
    <property type="protein sequence ID" value="KAK2153829.1"/>
    <property type="molecule type" value="Genomic_DNA"/>
</dbReference>
<dbReference type="Proteomes" id="UP001208570">
    <property type="component" value="Unassembled WGS sequence"/>
</dbReference>
<dbReference type="PANTHER" id="PTHR24166">
    <property type="entry name" value="ROLLING PEBBLES, ISOFORM B"/>
    <property type="match status" value="1"/>
</dbReference>
<dbReference type="Gene3D" id="1.25.40.20">
    <property type="entry name" value="Ankyrin repeat-containing domain"/>
    <property type="match status" value="2"/>
</dbReference>
<reference evidence="4" key="1">
    <citation type="journal article" date="2023" name="Mol. Biol. Evol.">
        <title>Third-Generation Sequencing Reveals the Adaptive Role of the Epigenome in Three Deep-Sea Polychaetes.</title>
        <authorList>
            <person name="Perez M."/>
            <person name="Aroh O."/>
            <person name="Sun Y."/>
            <person name="Lan Y."/>
            <person name="Juniper S.K."/>
            <person name="Young C.R."/>
            <person name="Angers B."/>
            <person name="Qian P.Y."/>
        </authorList>
    </citation>
    <scope>NUCLEOTIDE SEQUENCE</scope>
    <source>
        <strain evidence="4">P08H-3</strain>
    </source>
</reference>
<evidence type="ECO:0000256" key="3">
    <source>
        <dbReference type="PROSITE-ProRule" id="PRU00023"/>
    </source>
</evidence>
<dbReference type="InterPro" id="IPR036770">
    <property type="entry name" value="Ankyrin_rpt-contain_sf"/>
</dbReference>
<dbReference type="PROSITE" id="PS50297">
    <property type="entry name" value="ANK_REP_REGION"/>
    <property type="match status" value="2"/>
</dbReference>
<dbReference type="PANTHER" id="PTHR24166:SF55">
    <property type="entry name" value="ROLLING PEBBLES, ISOFORM B"/>
    <property type="match status" value="1"/>
</dbReference>
<evidence type="ECO:0000256" key="2">
    <source>
        <dbReference type="ARBA" id="ARBA00023043"/>
    </source>
</evidence>